<dbReference type="GeneID" id="8353441"/>
<reference evidence="2" key="2">
    <citation type="submission" date="2018-12" db="UniProtKB">
        <authorList>
            <consortium name="WormBaseParasite"/>
        </authorList>
    </citation>
    <scope>IDENTIFICATION</scope>
    <source>
        <strain evidence="2">Puerto Rican</strain>
    </source>
</reference>
<dbReference type="AlphaFoldDB" id="G4LZB6"/>
<reference evidence="1" key="1">
    <citation type="journal article" date="2012" name="PLoS Negl. Trop. Dis.">
        <title>A systematically improved high quality genome and transcriptome of the human blood fluke Schistosoma mansoni.</title>
        <authorList>
            <person name="Protasio A.V."/>
            <person name="Tsai I.J."/>
            <person name="Babbage A."/>
            <person name="Nichol S."/>
            <person name="Hunt M."/>
            <person name="Aslett M.A."/>
            <person name="De Silva N."/>
            <person name="Velarde G.S."/>
            <person name="Anderson T.J."/>
            <person name="Clark R.C."/>
            <person name="Davidson C."/>
            <person name="Dillon G.P."/>
            <person name="Holroyd N.E."/>
            <person name="LoVerde P.T."/>
            <person name="Lloyd C."/>
            <person name="McQuillan J."/>
            <person name="Oliveira G."/>
            <person name="Otto T.D."/>
            <person name="Parker-Manuel S.J."/>
            <person name="Quail M.A."/>
            <person name="Wilson R.A."/>
            <person name="Zerlotini A."/>
            <person name="Dunne D.W."/>
            <person name="Berriman M."/>
        </authorList>
    </citation>
    <scope>NUCLEOTIDE SEQUENCE [LARGE SCALE GENOMIC DNA]</scope>
    <source>
        <strain evidence="1">Puerto Rican</strain>
    </source>
</reference>
<evidence type="ECO:0000313" key="1">
    <source>
        <dbReference type="Proteomes" id="UP000008854"/>
    </source>
</evidence>
<dbReference type="HOGENOM" id="CLU_3034891_0_0_1"/>
<organism evidence="1 2">
    <name type="scientific">Schistosoma mansoni</name>
    <name type="common">Blood fluke</name>
    <dbReference type="NCBI Taxonomy" id="6183"/>
    <lineage>
        <taxon>Eukaryota</taxon>
        <taxon>Metazoa</taxon>
        <taxon>Spiralia</taxon>
        <taxon>Lophotrochozoa</taxon>
        <taxon>Platyhelminthes</taxon>
        <taxon>Trematoda</taxon>
        <taxon>Digenea</taxon>
        <taxon>Strigeidida</taxon>
        <taxon>Schistosomatoidea</taxon>
        <taxon>Schistosomatidae</taxon>
        <taxon>Schistosoma</taxon>
    </lineage>
</organism>
<sequence length="55" mass="6478">MSKRLPSSVTEQYRLSYVRAVVDHLDDDIIYRLTSYRKTSMSLQPVSFDLLKKRA</sequence>
<dbReference type="CTD" id="8353441"/>
<dbReference type="InParanoid" id="G4LZB6"/>
<dbReference type="KEGG" id="smm:Smp_162420"/>
<name>G4LZB6_SCHMA</name>
<dbReference type="WBParaSite" id="Smp_162420.1">
    <property type="protein sequence ID" value="Smp_162420.1"/>
    <property type="gene ID" value="Smp_162420"/>
</dbReference>
<keyword evidence="1" id="KW-1185">Reference proteome</keyword>
<protein>
    <submittedName>
        <fullName evidence="2">Transcriptional regulator</fullName>
    </submittedName>
</protein>
<evidence type="ECO:0000313" key="2">
    <source>
        <dbReference type="WBParaSite" id="Smp_162420.1"/>
    </source>
</evidence>
<proteinExistence type="predicted"/>
<accession>G4LZB6</accession>
<dbReference type="RefSeq" id="XP_018646591.1">
    <property type="nucleotide sequence ID" value="XM_018799642.1"/>
</dbReference>
<dbReference type="Proteomes" id="UP000008854">
    <property type="component" value="Unassembled WGS sequence"/>
</dbReference>